<feature type="transmembrane region" description="Helical" evidence="2">
    <location>
        <begin position="197"/>
        <end position="215"/>
    </location>
</feature>
<proteinExistence type="predicted"/>
<dbReference type="Pfam" id="PF20108">
    <property type="entry name" value="DUF6498"/>
    <property type="match status" value="1"/>
</dbReference>
<dbReference type="InterPro" id="IPR045466">
    <property type="entry name" value="DUF6498"/>
</dbReference>
<dbReference type="RefSeq" id="WP_210053549.1">
    <property type="nucleotide sequence ID" value="NZ_BAAAMH010000006.1"/>
</dbReference>
<organism evidence="3 4">
    <name type="scientific">Microlunatus capsulatus</name>
    <dbReference type="NCBI Taxonomy" id="99117"/>
    <lineage>
        <taxon>Bacteria</taxon>
        <taxon>Bacillati</taxon>
        <taxon>Actinomycetota</taxon>
        <taxon>Actinomycetes</taxon>
        <taxon>Propionibacteriales</taxon>
        <taxon>Propionibacteriaceae</taxon>
        <taxon>Microlunatus</taxon>
    </lineage>
</organism>
<accession>A0ABS4Z4V4</accession>
<feature type="transmembrane region" description="Helical" evidence="2">
    <location>
        <begin position="77"/>
        <end position="97"/>
    </location>
</feature>
<gene>
    <name evidence="3" type="ORF">JOF54_001000</name>
</gene>
<feature type="transmembrane region" description="Helical" evidence="2">
    <location>
        <begin position="118"/>
        <end position="146"/>
    </location>
</feature>
<feature type="transmembrane region" description="Helical" evidence="2">
    <location>
        <begin position="48"/>
        <end position="71"/>
    </location>
</feature>
<feature type="compositionally biased region" description="Pro residues" evidence="1">
    <location>
        <begin position="1"/>
        <end position="10"/>
    </location>
</feature>
<name>A0ABS4Z4V4_9ACTN</name>
<evidence type="ECO:0000256" key="1">
    <source>
        <dbReference type="SAM" id="MobiDB-lite"/>
    </source>
</evidence>
<keyword evidence="2" id="KW-0472">Membrane</keyword>
<feature type="region of interest" description="Disordered" evidence="1">
    <location>
        <begin position="1"/>
        <end position="40"/>
    </location>
</feature>
<evidence type="ECO:0000313" key="3">
    <source>
        <dbReference type="EMBL" id="MBP2416078.1"/>
    </source>
</evidence>
<evidence type="ECO:0000256" key="2">
    <source>
        <dbReference type="SAM" id="Phobius"/>
    </source>
</evidence>
<keyword evidence="2" id="KW-1133">Transmembrane helix</keyword>
<keyword evidence="4" id="KW-1185">Reference proteome</keyword>
<feature type="transmembrane region" description="Helical" evidence="2">
    <location>
        <begin position="152"/>
        <end position="176"/>
    </location>
</feature>
<dbReference type="Proteomes" id="UP000758168">
    <property type="component" value="Unassembled WGS sequence"/>
</dbReference>
<keyword evidence="2" id="KW-0812">Transmembrane</keyword>
<sequence>MTGPTYPPTPAYGEGAGTPRRGNPFQGGRPLAGPGPGPGAPGAPRSGVALALALSVAWNLVALLGVLLLGWPAGNVLLLFWAENAVLGVATLVKVVTAQGTSNARITVNGRPREGSPALFGLFFTFHYGLFCLVHLVFTGFVAFAIGFEPTFLLLGLPVVLLVLRYAVETATTWFGDDGQRRTTSPSTAMAQPYPRIIVLQVAVLGAFALVLSGFRGEAPPAWLGTLTGWLPPAWRTDGVVAVALLLVVKTAVDVVTTRRALRRR</sequence>
<comment type="caution">
    <text evidence="3">The sequence shown here is derived from an EMBL/GenBank/DDBJ whole genome shotgun (WGS) entry which is preliminary data.</text>
</comment>
<reference evidence="3 4" key="1">
    <citation type="submission" date="2021-03" db="EMBL/GenBank/DDBJ databases">
        <title>Sequencing the genomes of 1000 actinobacteria strains.</title>
        <authorList>
            <person name="Klenk H.-P."/>
        </authorList>
    </citation>
    <scope>NUCLEOTIDE SEQUENCE [LARGE SCALE GENOMIC DNA]</scope>
    <source>
        <strain evidence="3 4">DSM 12936</strain>
    </source>
</reference>
<feature type="transmembrane region" description="Helical" evidence="2">
    <location>
        <begin position="235"/>
        <end position="256"/>
    </location>
</feature>
<evidence type="ECO:0000313" key="4">
    <source>
        <dbReference type="Proteomes" id="UP000758168"/>
    </source>
</evidence>
<protein>
    <submittedName>
        <fullName evidence="3">Uncharacterized protein</fullName>
    </submittedName>
</protein>
<dbReference type="EMBL" id="JAGIOB010000001">
    <property type="protein sequence ID" value="MBP2416078.1"/>
    <property type="molecule type" value="Genomic_DNA"/>
</dbReference>